<accession>F0WD32</accession>
<dbReference type="PANTHER" id="PTHR46769:SF2">
    <property type="entry name" value="FIBROCYSTIN-L ISOFORM 2 PRECURSOR-RELATED"/>
    <property type="match status" value="1"/>
</dbReference>
<feature type="domain" description="IPT/TIG" evidence="2">
    <location>
        <begin position="5823"/>
        <end position="5927"/>
    </location>
</feature>
<dbReference type="SMART" id="SM00429">
    <property type="entry name" value="IPT"/>
    <property type="match status" value="13"/>
</dbReference>
<dbReference type="InterPro" id="IPR002909">
    <property type="entry name" value="IPT_dom"/>
</dbReference>
<dbReference type="PANTHER" id="PTHR46769">
    <property type="entry name" value="POLYCYSTIC KIDNEY AND HEPATIC DISEASE 1 (AUTOSOMAL RECESSIVE)-LIKE 1"/>
    <property type="match status" value="1"/>
</dbReference>
<feature type="domain" description="IPT/TIG" evidence="2">
    <location>
        <begin position="754"/>
        <end position="854"/>
    </location>
</feature>
<dbReference type="InterPro" id="IPR052387">
    <property type="entry name" value="Fibrocystin"/>
</dbReference>
<feature type="domain" description="IPT/TIG" evidence="2">
    <location>
        <begin position="7234"/>
        <end position="7325"/>
    </location>
</feature>
<feature type="domain" description="IPT/TIG" evidence="2">
    <location>
        <begin position="2343"/>
        <end position="2436"/>
    </location>
</feature>
<dbReference type="InterPro" id="IPR013783">
    <property type="entry name" value="Ig-like_fold"/>
</dbReference>
<dbReference type="SUPFAM" id="SSF81296">
    <property type="entry name" value="E set domains"/>
    <property type="match status" value="12"/>
</dbReference>
<dbReference type="InterPro" id="IPR014756">
    <property type="entry name" value="Ig_E-set"/>
</dbReference>
<reference evidence="3" key="2">
    <citation type="submission" date="2011-02" db="EMBL/GenBank/DDBJ databases">
        <authorList>
            <person name="MacLean D."/>
        </authorList>
    </citation>
    <scope>NUCLEOTIDE SEQUENCE</scope>
</reference>
<gene>
    <name evidence="3" type="primary">AlNc14C63G4553</name>
    <name evidence="3" type="ORF">ALNC14_052470</name>
</gene>
<feature type="domain" description="IPT/TIG" evidence="2">
    <location>
        <begin position="7145"/>
        <end position="7230"/>
    </location>
</feature>
<proteinExistence type="predicted"/>
<dbReference type="Gene3D" id="2.60.40.10">
    <property type="entry name" value="Immunoglobulins"/>
    <property type="match status" value="23"/>
</dbReference>
<evidence type="ECO:0000259" key="2">
    <source>
        <dbReference type="SMART" id="SM00429"/>
    </source>
</evidence>
<name>F0WD32_9STRA</name>
<feature type="domain" description="IPT/TIG" evidence="2">
    <location>
        <begin position="6020"/>
        <end position="6097"/>
    </location>
</feature>
<dbReference type="EMBL" id="FR824108">
    <property type="protein sequence ID" value="CCA19104.1"/>
    <property type="molecule type" value="Genomic_DNA"/>
</dbReference>
<dbReference type="Pfam" id="PF01833">
    <property type="entry name" value="TIG"/>
    <property type="match status" value="10"/>
</dbReference>
<feature type="domain" description="IPT/TIG" evidence="2">
    <location>
        <begin position="3036"/>
        <end position="3124"/>
    </location>
</feature>
<feature type="domain" description="IPT/TIG" evidence="2">
    <location>
        <begin position="3237"/>
        <end position="3325"/>
    </location>
</feature>
<feature type="domain" description="IPT/TIG" evidence="2">
    <location>
        <begin position="2641"/>
        <end position="2741"/>
    </location>
</feature>
<protein>
    <submittedName>
        <fullName evidence="3">Uncharacterized protein AlNc14C63G4553</fullName>
    </submittedName>
</protein>
<organism evidence="3">
    <name type="scientific">Albugo laibachii Nc14</name>
    <dbReference type="NCBI Taxonomy" id="890382"/>
    <lineage>
        <taxon>Eukaryota</taxon>
        <taxon>Sar</taxon>
        <taxon>Stramenopiles</taxon>
        <taxon>Oomycota</taxon>
        <taxon>Peronosporomycetes</taxon>
        <taxon>Albuginales</taxon>
        <taxon>Albuginaceae</taxon>
        <taxon>Albugo</taxon>
    </lineage>
</organism>
<evidence type="ECO:0000313" key="3">
    <source>
        <dbReference type="EMBL" id="CCA19104.1"/>
    </source>
</evidence>
<evidence type="ECO:0000256" key="1">
    <source>
        <dbReference type="ARBA" id="ARBA00022729"/>
    </source>
</evidence>
<feature type="domain" description="IPT/TIG" evidence="2">
    <location>
        <begin position="4959"/>
        <end position="5051"/>
    </location>
</feature>
<feature type="domain" description="IPT/TIG" evidence="2">
    <location>
        <begin position="1655"/>
        <end position="1748"/>
    </location>
</feature>
<dbReference type="HOGENOM" id="CLU_222821_0_0_1"/>
<keyword evidence="1" id="KW-0732">Signal</keyword>
<sequence length="7494" mass="829658">MSTNVMVQFIEGDHPLPGTLKVECYFDNIRSEGTITRPNRYMCPSPILKIKKCTLLTIIVNKQILAIPSNMSAFCVSPHSPVDSPGSRITNKTNSGITKHSSKTTPPNVCFMFASDSGFVFADTRTMEKEVYCFSTAMVPLPSDGLVQFSSQTMTIQYPMQSNSSNRGSDRGILPYRYYRERQFDCCSTDRSENSMPMAHDDENISSGIFGHASSDVKPLQLGSATKKHILGYYHCFQTSDCLLQPVKTALNSSSTSRGCRRTREKILECISIVVHGSKDSVTVQRGISRCSYGTAFITNQPSRIAYYKSAAQIHGLVYHIFIVSLDSLISVQYASMMKKAINSDYVSHSRVLGTHTKSSIVEQLLHPQCVYRQSSLIVAISGDNFMAAPHLRCIYDSGHFAIPALVHSNSIAQCTIPWEYLKSRRRDERLRFRLADTFQFYPWHFIHKETPKLLRISPTLAPYGETIIIKLWGQQFADSNYSVCLLGGMLVVAASYIQSDRVECIITSLQLQHFSSMINGSILILSVQYSGNGIDISEGLHKLQLYPRPRYMELYPKSGSINGGTTLTFTMHGLQLNLDLDLILCRIGSKLVKGELISTPRGNADLKIRCVSPKVRMAMHVQALITFNGQHFHNGPLFWYFEEFVILSSIVTTDRSVLTGGYRSQLTNQLHLTGISFPRLPTSSCLFGNLKIRSQALWDSESHVRCEIPPDKCSRDASESVRVYFSANGVDFSETEYKFKTRNQLGSTIEQQVNSTSSFSPKLGSAKGGTSIKILVKNSFPVACPYWECHFHMVKHDFLAESYVEASSTLTAEFREFLVCLTPYSFQTGPIGVTLRCSLHNYEVPLQSPFYYIEEPRIRSIFPAIIHRNVLTNVRIQGENFLPISFCRFDKTIMVVALYLNATLIQCDLIWYNVSTGSRYITVEVSVNEADFYSSDQSLEIAQSIIIDEVKPDLFFFQNKANETARVSQTHVFGTGFIDSGRIVCRIGECAIFPGTYLSTTEIICGVPQITFATRLSLVVSINGKDFFSYPHVAISFQRAPEIHAVNPRIGSFSGGDIVRVSGKHFVSTTKLIASCRFSTHDRKVFSSIATYVSSTLLACVTPPLKFIDVEAIQMRLDVAFEYYYDDAYGEQIALLASDGFFIFYNISYNVTISPKILLNQAHEASLNDLDPSRSDGSIFVEGIFSLRNITVSCSIYDEYMNERARLPLKTYQEEDILLEQHYFNRPSLEPGVYSLAFFIEKDKKLARIHSNPIRMFVAEQLVINEVENLSGPTRGGTITVIHLRSSARQESSVVGICCRYDQVTSAAALDTTDSSLQCTSPAWKVPKLVNLTFEYSIDGICQAQTLDYDKAPILFRYTSNEVIRDVTLRNSRFGDTFGVDIHGSGFYKYSSRKAKCKLGDWLLLGANILSETKIECAWARLADLYQGKRHSISVACDGQNFLRADKVLHTSQDMIIHRVSPSLITSDSIGTHIKIFGDGFPAYKSPIKCRFMSTNSTSAFIITESSGLALTEHTAICNVPRLPEYGALNLQLAVCDLSDDIVFRFSNNAKLMGIPTLQKISVCPSSAFASGGTAIQVSVESFDTGSPFGMTVQKDTRYWCFFGENKVAEAYIESNNRLRCITPKHEAHFTQFSVMDSKFYPIGQSVKFEFVPDAYIKKTSVLVGSARGGTDILLQLTRLHISNEEKCLRIRCWFGSRPVTGTLVSDTQVICKSPAGIPASKVPFSLKINQITIPSTTGLPLIFSYFSSKMLLSLEPNSGESRGGTSLRLGLEHAAFGMNQVESFDCAFTSQSDVTWTILTSAEVLHDTSRSFLILTCTSPPKPFSLQIRALINVAVFMNKERYSENSLSFRYMRKPTISHFTPELVPQQANEIVRLYGSNFIGDYSCQFGKYRSVETKMITPKLIECAVPLMPPEATSVSIYHHGHEIAAASNKLQVIPNALPLQLYLSNHSLDYDDLTISGFEFSSSRYWACRNTITYQEADGVTSTKHRESSLFTYGWRNITFRLPHHLFKCKSGCSRVILHRVEILLHTKLFSAFDVNVSLERRIALKLKSIEPSSGSVYGGTNLRMHLDVLLYERDTFLCDFGGALQVGKRVIESFISCNTPALSTLPNATSNEITVRVIIKSSQNNFELSSSGHIFTYYEDPVLSTIQLASSFTQAKVYPVVILAKGSGFQNTSALFCRIGNQVLAIARFLSSNTMRCELDAKQSHRLNTELWFIGFVHVEITLNGIDFTAQQLTLKLDDFVQDFEVSPLVATKSGRIPLLLTCNSCVSKTISFASECVFSSSSIKTFQWQEPIVRLNETHHMCMAPTVPFGIEYIRLGLGVDPNRVLKTIKIIPDLKLRSIKPTCGPTFGGTKLVLDALYDRNDESIECIFGNGYEVKAIKSKTGSTLHCVVPTNPKFDQINAEVKELSIQIRSHASILSNAIHFTGYTQPSIHHIHAILVPSTNGSDFFALWVYGSDFKKSSSLLGLIEHGSSGKPNRSQTTQSVGIKSTYINESCLYSELYNPWIVLESTIAISNNAQDYANMIGKTKFPDSMLYTEDFYINPKIGSMRGGTPIHILPDKFMDRVVSQSTLHIFCQVGDVEIPVKQPRLCVSDAATRPSTHSFAIVIYSNDMRKKLLIRPKRNVTFTFVKHPVLLSLHPNHGSSARKTELYLKGLNLGTSDNNVQIYLRSMDKAVNQIVAVAIPKIVTPTYVRVSIPKLGAELSTHTKLVSVSLSINAGADVSNHLVFLYDACPVVDSLMPLRFLRVLSNDSKTQSLLEIRGRNFSPYASNSSACKFGESHTVAPAKWISSTLITCFVPLHRLADGEHSVQISLDNDDIMGSGAKIEIFSTFHITKLYPLFGQIEGKTIVYLSSNDFDRVDLLQNTFLSCAFGRRLAPLRYVNQSTLKCVSPPGEFLSRVPFGVIQDGVALGTNSIAQRGYSTQDRDFYYVRNLMISSIAPQKAYFGNLNSLIIRGENFLNTQWLSCRLHGINTPAVFISSTRIKCDLGLLNKIVKARNFLSVNVQASNNGVEYSTKTKTLLLYQPFVITHISPTSCHLHEAVTVTIYGNFFLEDHSFKCMIGESNTAPAIFRSSHHIECKFPTEVHAKTVFVAIAGNDIDYTVSSTPLRFTYRDVITVQSYHPTTGPRIGGTSVNLIIVRPYGSIEGGTRIQVNLEFCSESYLMEDIRCRFRSTNVGEVIVLGSWTSCVVYCVSPMLEPRTYQFDISLNGGMDYTSGKVLFHALSTPSLLSILPRYGSIHGENYVKIIGTGFKADAVSDLVCSFNGEKSIGILRKENEIECKVPPLYSQASSISEMQQIRFEVPKAKTEMQNIYLPNVPYQPEIQIISTKTWAASDQILQVKFTNYESLDHEMIHIRTLSGDYEPAVQRIEFIYTAELPEVQRISVQAGNDFGGRFQIVVFNGITEWLPYNVDHLMLSQALSKAVLGSQEFEVSPASTGDGKSHYWLVTFKSTLGPVSLLSVKTEGLQGSQMNCMVDRARPGSVAEIQIVSIHGSRLDNILTGSFAVIGSSNSVLIKVHSDADAMATALIGLRGVKRPSVRFYHENTVLSNHEIKTTYFWEIKFARNPAMQTLLQVDTSMLKGVGGNVIRTRNATSNLPHGFFTLTTGGETTTELPYNVSAYDLQSSLQSLTQSKSALVREVDSPDSLRTLLINFPEAYYDVPLIQAKYKPSKPTGNHTDLKSDLSPGLDIFVSMVGMPRPLKGNMLLRHPLTNEFKAVSVNADCSTLQSWLGSADCTMKGPGLNGDRDWYIHFPVGFVSSHRFTASSSAMLGINPQVEVQHYAIDNRPEVQRINLTLSHIPSIQRIVITQRRLVWEAQMLEFQVPLQDGTHHILTFRGRTSKPFLPNAPPAKLHQVLNSLLRSFYFEDSETSSAGNFADIVVSMNESNSSTYSSHRWDITFYIGGDLPIIGIKKLPAIGLVGHGPISIADSFERRKGLVSEIQNITLLCSPGLSGSFQIGFEGALTDRISFNANARTVASALSNLTALDEVNVTLISRNAKNMRTWKITFPFNLGDLEDLQIINVVSERILPLPTIRVAEHRKGNLSLLRGSFRIGISDRFTNLIPITASAEAIREALHGLDLIADITVSYAGSDFSGGRSWVVTYRLNNPDDVLQLDTRQIVNSDYAYGSVIHVKTQTQMEVQRIETRTHFGGVLSGHFFLRFAEDETTFLLPYDSSPELIAESLNALPSVGKVKVSRTNGILGSTSFIWLVTFTHPKRYANAPMLSAGGAQTTLVSTQSDASINITEIINGTLLPISGRFSLILNEEEVTVDTRATESELAALIGGLSAVDGYHVNLTSLNSDVFKSLSWMVTFTNSGDLPELKIKLKDTNSNGGIIATVETLQDGTRKCCTASSSQVQLSHGPTNVSLPGFITVEQNWPIIVTTENITGIVERGDVIRIGPLNFQVDLFLPMGPFMIPLNVPYPAHSQSYIKAYIQMKTRPISIVSATEGEIRDSLESILSFRAISSVFVGQDQNGSSHVWQMASTSVQDLRVSSPYATTKHYMIRTQSIKSPEQAQVCMIYANGSSTIEGNFSISADKGKTYRSLPWNATADMMKNLLESPGFYGSVLVSRMRLDQSPFPFGDGYGWLITLESERGMERPLTFSTQNLRSIYRKDVEAGCILIRKSNFTMVKDEFLLIHNKRKVIVSHNATNLEMKEAFRSLGEVVQVQRHENDHHDGFSWAITFLDDQMTAKSRPLIQIEINHRPGLKTGGAVRRARYPLASLQSFKVGIGREFTHDLSRNITAAEVQEVMKALSFGHGIKIHDSSAGQKFERNWTVEFSSNYGKLNLLTIKSRQHSKSEVNAYVSRLQEGYAHTPRRRVKITYGHSSLSVLNLSSKEDEIAAAIEKLVNGTFRVRNVSIGIVDLQTSFQIVWDITFDTLSLDSGNCIKPLLNASFLHIGGPTDPSFRIKSFRLQTGCVGVKVLYNGQDSAKNQLTYQYVRSPTVSHIQPNIGPTKGGSRIILRGEWFTLGPRLECVFGDTTSSAVFINATAVACVSPPSPTIRSVYIALRMYLGGQSADAGLESDRTAIFTYYHEIVLRSFISPDSGPNHGGSAVILHGTNFINSSMLSCSWSIDTPVRKYAATIIDRGVLLTSDSVICKAPSILAHWCNHTCSNAELYRARGRASLGISNNNKDFVSTQKSARFNYYPEIRLRSLDPQTGPFAGGTATVVHYYSTEKTLRITHCQFGYKRLGIFVVPAQQHSSTSVRCDTPPSALRPTTFEIIIAASVPRPEIQVISTHLESRGSSLSGYFSLGVPNTAQTDVLWSRYIAFDAPAIDETQHSVYSILSEILPVMSVTRSGPNNQYCYSWSVTFQPTAGDIEMLISNNQLLISDDERAEVYVHTLQDGAIRPIRNEIQSIKLVQIGLSNPVVSIQIPHGERVLEVQRITVSSQYPIQGHFALAYGLNIIVIRSTVSSLELRDILESALSVLIINVSRSHVPNYYGFYWDVTFDLDAKERKLLSISDHNLTSMSGVSKTVMCLSEASVSLSGNITLGLTTNASRQAKISVDASTDDLYKAVYVSLGLRPIKVSKITSPKLVWNITFSVLDGSGDRIYLHEAAVHGINSKVEIIHDTSGGNRMAGTFRVKTLLSDHQSLPITYVNSTHAGVLDALRSLRLSSTLPEKGIKNVRQISIENGTEWRVEFSDVLANVPLLELDASQMVGHGITAFVDTLQEGEEALLAGLFRVQTNSGLTNMIPADDDGKALRRELQNLFDVKLMEVNRSSYHDAESRNGSRWMIKSESAISNSALRSLQILDTNLIGISTFTATNIIDEGADSIVEVRLSYNDAQYFSLESLPFRYVIPPQVLHATPMRGPMTGLTRIVITLAKQPTSVSATKASESIFKCKFGDLVTEAELVSESLLICTSPTIGTASSESYESLLTEFTKPVYISSNGVDFDTHAGDFVYTTDGLYNRMQLSPSHGTVEGGTLVYMSHFEYNPNISHQCQFGESLFIRQEIGNASHVACRTPPVLTTGPVVVKLSHGPDNTLIMSQSIFFYMEPLHVSSIDPNSGPVGGGQKVVIEGAEFFDTSGDEFHCRFGRTSVEAKRLSPLSLSCITPPLVELQNIQEVHIQASSFLPQVMRIRIDADPSVPFVQQVRLRSNTPRSPEIQRLMLYSTNRTTVQSITAQISREGSDGEITSIRTQAPPSIRNEIQAVTLWSQAYIAGMFKLEMLGQKTIHLYSYSTSVDFENALEMLDTVGKVKVTKSTISTSTGSLTWEVQFLEKRGYIPDLKVQNVSLQDSGTIDLQIEVVELMKGHSQPLSGGFKLNIDGTDSQMLPYDASAEEFLLALEGVVFSLRGAQVLDRIKENLKGEIEWIVELPALPDRVRKIFPQVGNLCSGSGRVLIDLISSGSKSEVQQVTTLLSGGYFRSGMGNGSSGPIPFDSDSDKFEQMMMSEGFGEIDVAIANNPVGHSVWLIIFLSWPGDVPLVNCGQSQTVVEVRKGTGAAIRPVFRLGLKDEWSSVYIPLDDNGHVIKASLNQLFRNSHVVKVEQVSELRAESGERTWQVEITSQVSAELALLRTESISFEEGSNEIRVLNVSRYGDALLECGDLEQIQLIPIDNDSSRLFNSSEALQNATKATVGTFRLHYGAKYTPDLPWNISAQEMMIAFKSFGLVAGNDVKVSRTFTHGPWQEVYWNITFPYASPALQLIPEIYSKPKESNIRISIDVLSTENVQLGGKFSLAFQNHQSSELHLWNVTESELIFTLESLPSLGAVSVKKVDGDNWTELKISLWSLWINIHAQVSQSLLTPIALDGSSVQGSHVNVSSWVESNGTHNEIQSVSICGVLAPPQISFTIVLNGTSATTQTSTTASAGEFKSSVLTAYSGDLMVERIKCSVGFGYIWLVLFHEYLHNAPHISFRFAENEPLLAGLIVEVTTYPATTVGLFGEFQLELTSCFDIAGRKASCRNARTSYILHNATSAMVKNHLATLPDLEDLSVSGTIIAADLYHVWRLTYTPSLGQDISFSIIPGNLTGSNTTLGVVMTQKGLPSDGFLVSVEVSSNMKDFTSSGVFYRYHPFIQVHRLTISHGPFQGGKNLILMGSSIPESSHLNCCFGNENEISVPAIYFNTTHVSCVSPRLFLDFTDDNDTRRVSIPVFISVNGITDVSRTDALDGAIFTYEKPVTLSGIFPSSGSIDGEYMIDILGGPYFEDISDEIQCKFGDKTVSGIWLQPDKIECKAPKVSSAGSIFLKVTTNRHDFTPQGLTFVYYHTLMIKHIFPIMGPARRAGTSVMIHGQDFVNASSLSCRFGFSLVSGAYVSPSKMICISPPISEQNKGLHSYSLENHRPGFYSSDIGRSDLTLPKARNYPHYQLSGVSIEVSNNGLDFSQSGLEFIYYEDPNVTSIYPSQFYDVPQLSFFIQGFNFVNVTTLVCRVGVQLFDAAFITPNLLLCTASNLRPIYGNPASSNRLRLLYARNVYVKISVNGIDFTSNFQAIDLLGPCPTGMYCPLNVNGKGIKCHKGAYCPGEGSSN</sequence>
<dbReference type="CDD" id="cd00102">
    <property type="entry name" value="IPT"/>
    <property type="match status" value="8"/>
</dbReference>
<reference evidence="3" key="1">
    <citation type="journal article" date="2011" name="PLoS Biol.">
        <title>Gene gain and loss during evolution of obligate parasitism in the white rust pathogen of Arabidopsis thaliana.</title>
        <authorList>
            <person name="Kemen E."/>
            <person name="Gardiner A."/>
            <person name="Schultz-Larsen T."/>
            <person name="Kemen A.C."/>
            <person name="Balmuth A.L."/>
            <person name="Robert-Seilaniantz A."/>
            <person name="Bailey K."/>
            <person name="Holub E."/>
            <person name="Studholme D.J."/>
            <person name="Maclean D."/>
            <person name="Jones J.D."/>
        </authorList>
    </citation>
    <scope>NUCLEOTIDE SEQUENCE</scope>
</reference>
<feature type="domain" description="IPT/TIG" evidence="2">
    <location>
        <begin position="1041"/>
        <end position="1127"/>
    </location>
</feature>
<feature type="domain" description="IPT/TIG" evidence="2">
    <location>
        <begin position="549"/>
        <end position="642"/>
    </location>
</feature>